<feature type="repeat" description="CSPG" evidence="4">
    <location>
        <begin position="116"/>
        <end position="210"/>
    </location>
</feature>
<evidence type="ECO:0000256" key="1">
    <source>
        <dbReference type="ARBA" id="ARBA00022729"/>
    </source>
</evidence>
<gene>
    <name evidence="5" type="ORF">CesoFtcFv8_004470</name>
</gene>
<dbReference type="PANTHER" id="PTHR45739">
    <property type="entry name" value="MATRIX PROTEIN, PUTATIVE-RELATED"/>
    <property type="match status" value="1"/>
</dbReference>
<organism evidence="5 6">
    <name type="scientific">Champsocephalus esox</name>
    <name type="common">pike icefish</name>
    <dbReference type="NCBI Taxonomy" id="159716"/>
    <lineage>
        <taxon>Eukaryota</taxon>
        <taxon>Metazoa</taxon>
        <taxon>Chordata</taxon>
        <taxon>Craniata</taxon>
        <taxon>Vertebrata</taxon>
        <taxon>Euteleostomi</taxon>
        <taxon>Actinopterygii</taxon>
        <taxon>Neopterygii</taxon>
        <taxon>Teleostei</taxon>
        <taxon>Neoteleostei</taxon>
        <taxon>Acanthomorphata</taxon>
        <taxon>Eupercaria</taxon>
        <taxon>Perciformes</taxon>
        <taxon>Notothenioidei</taxon>
        <taxon>Channichthyidae</taxon>
        <taxon>Champsocephalus</taxon>
    </lineage>
</organism>
<evidence type="ECO:0000313" key="6">
    <source>
        <dbReference type="Proteomes" id="UP001335648"/>
    </source>
</evidence>
<evidence type="ECO:0000313" key="5">
    <source>
        <dbReference type="EMBL" id="KAK5906531.1"/>
    </source>
</evidence>
<proteinExistence type="predicted"/>
<comment type="caution">
    <text evidence="5">The sequence shown here is derived from an EMBL/GenBank/DDBJ whole genome shotgun (WGS) entry which is preliminary data.</text>
</comment>
<keyword evidence="3" id="KW-0325">Glycoprotein</keyword>
<accession>A0AAN8H8P5</accession>
<protein>
    <submittedName>
        <fullName evidence="5">Uncharacterized protein</fullName>
    </submittedName>
</protein>
<dbReference type="GO" id="GO:0009653">
    <property type="term" value="P:anatomical structure morphogenesis"/>
    <property type="evidence" value="ECO:0007669"/>
    <property type="project" value="TreeGrafter"/>
</dbReference>
<keyword evidence="2" id="KW-0677">Repeat</keyword>
<keyword evidence="1" id="KW-0732">Signal</keyword>
<feature type="repeat" description="CSPG" evidence="4">
    <location>
        <begin position="1"/>
        <end position="95"/>
    </location>
</feature>
<evidence type="ECO:0000256" key="3">
    <source>
        <dbReference type="ARBA" id="ARBA00023180"/>
    </source>
</evidence>
<dbReference type="PROSITE" id="PS51854">
    <property type="entry name" value="CSPG"/>
    <property type="match status" value="2"/>
</dbReference>
<dbReference type="AlphaFoldDB" id="A0AAN8H8P5"/>
<reference evidence="5 6" key="1">
    <citation type="journal article" date="2023" name="Mol. Biol. Evol.">
        <title>Genomics of Secondarily Temperate Adaptation in the Only Non-Antarctic Icefish.</title>
        <authorList>
            <person name="Rivera-Colon A.G."/>
            <person name="Rayamajhi N."/>
            <person name="Minhas B.F."/>
            <person name="Madrigal G."/>
            <person name="Bilyk K.T."/>
            <person name="Yoon V."/>
            <person name="Hune M."/>
            <person name="Gregory S."/>
            <person name="Cheng C.H.C."/>
            <person name="Catchen J.M."/>
        </authorList>
    </citation>
    <scope>NUCLEOTIDE SEQUENCE [LARGE SCALE GENOMIC DNA]</scope>
    <source>
        <strain evidence="5">JC2023a</strain>
    </source>
</reference>
<dbReference type="Proteomes" id="UP001335648">
    <property type="component" value="Unassembled WGS sequence"/>
</dbReference>
<dbReference type="EMBL" id="JAULUE010002049">
    <property type="protein sequence ID" value="KAK5906531.1"/>
    <property type="molecule type" value="Genomic_DNA"/>
</dbReference>
<name>A0AAN8H8P5_9TELE</name>
<evidence type="ECO:0000256" key="2">
    <source>
        <dbReference type="ARBA" id="ARBA00022737"/>
    </source>
</evidence>
<keyword evidence="6" id="KW-1185">Reference proteome</keyword>
<dbReference type="InterPro" id="IPR039005">
    <property type="entry name" value="CSPG_rpt"/>
</dbReference>
<dbReference type="Pfam" id="PF16184">
    <property type="entry name" value="Cadherin_3"/>
    <property type="match status" value="2"/>
</dbReference>
<evidence type="ECO:0000256" key="4">
    <source>
        <dbReference type="PROSITE-ProRule" id="PRU01201"/>
    </source>
</evidence>
<dbReference type="InterPro" id="IPR051561">
    <property type="entry name" value="FRAS1_ECM"/>
</dbReference>
<dbReference type="PANTHER" id="PTHR45739:SF3">
    <property type="entry name" value="FRAS-RELATED EXTRACELLULAR MATRIX PROTEIN 1B PRECURSOR"/>
    <property type="match status" value="1"/>
</dbReference>
<sequence length="210" mass="22687">MLMVDEGSSSCLCVGVLAASDPDSPPDQLTFHLETPPLHGYLENTQPTPGSEKSNVGVRVESFSLVHLTMGLINYVQSESKGAEPTIEQLSISVSDGLHRSAPVPFYIIISPTNDETPSLLLANFTVNEGGMRELTPSILNGFDLDSPLDTLTFTVVQPPAHGSLINGIYSLEKSRYTDTGAELLQRSLPITSFTLQELQQGEREANQSL</sequence>